<evidence type="ECO:0008006" key="6">
    <source>
        <dbReference type="Google" id="ProtNLM"/>
    </source>
</evidence>
<name>A0A517V6E7_9PLAN</name>
<gene>
    <name evidence="4" type="ORF">Pan161_01930</name>
</gene>
<dbReference type="AlphaFoldDB" id="A0A517V6E7"/>
<dbReference type="InterPro" id="IPR007368">
    <property type="entry name" value="DUF434"/>
</dbReference>
<organism evidence="4 5">
    <name type="scientific">Gimesia algae</name>
    <dbReference type="NCBI Taxonomy" id="2527971"/>
    <lineage>
        <taxon>Bacteria</taxon>
        <taxon>Pseudomonadati</taxon>
        <taxon>Planctomycetota</taxon>
        <taxon>Planctomycetia</taxon>
        <taxon>Planctomycetales</taxon>
        <taxon>Planctomycetaceae</taxon>
        <taxon>Gimesia</taxon>
    </lineage>
</organism>
<evidence type="ECO:0000259" key="2">
    <source>
        <dbReference type="Pfam" id="PF04256"/>
    </source>
</evidence>
<dbReference type="PANTHER" id="PTHR42252:SF1">
    <property type="entry name" value="DUF434 DOMAIN-CONTAINING PROTEIN"/>
    <property type="match status" value="1"/>
</dbReference>
<dbReference type="KEGG" id="gax:Pan161_01930"/>
<evidence type="ECO:0000256" key="1">
    <source>
        <dbReference type="SAM" id="MobiDB-lite"/>
    </source>
</evidence>
<accession>A0A517V6E7</accession>
<feature type="domain" description="DUF5616" evidence="3">
    <location>
        <begin position="85"/>
        <end position="223"/>
    </location>
</feature>
<evidence type="ECO:0000313" key="4">
    <source>
        <dbReference type="EMBL" id="QDT88575.1"/>
    </source>
</evidence>
<dbReference type="RefSeq" id="WP_145223745.1">
    <property type="nucleotide sequence ID" value="NZ_CP036343.1"/>
</dbReference>
<dbReference type="Pfam" id="PF04256">
    <property type="entry name" value="DUF434"/>
    <property type="match status" value="1"/>
</dbReference>
<dbReference type="InterPro" id="IPR041652">
    <property type="entry name" value="DUF5616"/>
</dbReference>
<dbReference type="Proteomes" id="UP000316855">
    <property type="component" value="Chromosome"/>
</dbReference>
<dbReference type="EMBL" id="CP036343">
    <property type="protein sequence ID" value="QDT88575.1"/>
    <property type="molecule type" value="Genomic_DNA"/>
</dbReference>
<evidence type="ECO:0000313" key="5">
    <source>
        <dbReference type="Proteomes" id="UP000316855"/>
    </source>
</evidence>
<evidence type="ECO:0000259" key="3">
    <source>
        <dbReference type="Pfam" id="PF18481"/>
    </source>
</evidence>
<protein>
    <recommendedName>
        <fullName evidence="6">DUF434 domain-containing protein</fullName>
    </recommendedName>
</protein>
<keyword evidence="5" id="KW-1185">Reference proteome</keyword>
<dbReference type="PANTHER" id="PTHR42252">
    <property type="entry name" value="DUF5616 DOMAIN-CONTAINING PROTEIN"/>
    <property type="match status" value="1"/>
</dbReference>
<proteinExistence type="predicted"/>
<dbReference type="Pfam" id="PF18481">
    <property type="entry name" value="DUF5616"/>
    <property type="match status" value="1"/>
</dbReference>
<sequence>MPDQRQHRGAHPQDQSLFDTVSEPGLRQATCDFSWLLTRGYAPVSALKLVGDRYALNARQRTAVGRCACGEVEAGRRQAHQVKTQDLAEQELWIDGYNVLMSLEAALSGGVILQARDGCYRDMASMHGSYRKVAETIPAIQILGELMAEWNVATCRWLLDQPVSNSGRLKTMLREISEAHGWNWEIDLVPDPDPVLSQTDQIVASADSQILNEAERWFNLARCAIETRVPAAWIVDLSGE</sequence>
<feature type="region of interest" description="Disordered" evidence="1">
    <location>
        <begin position="1"/>
        <end position="21"/>
    </location>
</feature>
<dbReference type="OrthoDB" id="5372493at2"/>
<feature type="domain" description="DUF434" evidence="2">
    <location>
        <begin position="26"/>
        <end position="78"/>
    </location>
</feature>
<reference evidence="4 5" key="1">
    <citation type="submission" date="2019-02" db="EMBL/GenBank/DDBJ databases">
        <title>Deep-cultivation of Planctomycetes and their phenomic and genomic characterization uncovers novel biology.</title>
        <authorList>
            <person name="Wiegand S."/>
            <person name="Jogler M."/>
            <person name="Boedeker C."/>
            <person name="Pinto D."/>
            <person name="Vollmers J."/>
            <person name="Rivas-Marin E."/>
            <person name="Kohn T."/>
            <person name="Peeters S.H."/>
            <person name="Heuer A."/>
            <person name="Rast P."/>
            <person name="Oberbeckmann S."/>
            <person name="Bunk B."/>
            <person name="Jeske O."/>
            <person name="Meyerdierks A."/>
            <person name="Storesund J.E."/>
            <person name="Kallscheuer N."/>
            <person name="Luecker S."/>
            <person name="Lage O.M."/>
            <person name="Pohl T."/>
            <person name="Merkel B.J."/>
            <person name="Hornburger P."/>
            <person name="Mueller R.-W."/>
            <person name="Bruemmer F."/>
            <person name="Labrenz M."/>
            <person name="Spormann A.M."/>
            <person name="Op den Camp H."/>
            <person name="Overmann J."/>
            <person name="Amann R."/>
            <person name="Jetten M.S.M."/>
            <person name="Mascher T."/>
            <person name="Medema M.H."/>
            <person name="Devos D.P."/>
            <person name="Kaster A.-K."/>
            <person name="Ovreas L."/>
            <person name="Rohde M."/>
            <person name="Galperin M.Y."/>
            <person name="Jogler C."/>
        </authorList>
    </citation>
    <scope>NUCLEOTIDE SEQUENCE [LARGE SCALE GENOMIC DNA]</scope>
    <source>
        <strain evidence="4 5">Pan161</strain>
    </source>
</reference>